<dbReference type="InterPro" id="IPR009057">
    <property type="entry name" value="Homeodomain-like_sf"/>
</dbReference>
<reference evidence="3" key="1">
    <citation type="journal article" date="2020" name="Fungal Divers.">
        <title>Resolving the Mortierellaceae phylogeny through synthesis of multi-gene phylogenetics and phylogenomics.</title>
        <authorList>
            <person name="Vandepol N."/>
            <person name="Liber J."/>
            <person name="Desiro A."/>
            <person name="Na H."/>
            <person name="Kennedy M."/>
            <person name="Barry K."/>
            <person name="Grigoriev I.V."/>
            <person name="Miller A.N."/>
            <person name="O'Donnell K."/>
            <person name="Stajich J.E."/>
            <person name="Bonito G."/>
        </authorList>
    </citation>
    <scope>NUCLEOTIDE SEQUENCE</scope>
    <source>
        <strain evidence="3">MES-2147</strain>
    </source>
</reference>
<sequence length="544" mass="62403">MEITDVHQSSMEIIDVLQSSTEIIDVLQSSTEITDVHQSSMEIIDVPQSSMEITDVPQSSAEIEEYVQSAPSPNVQRLITTTHNRTRRPVQIEEKFKIIAFWEEHRNMSMADISKEFKMPRTTVHGIIKKRDTLLMGQPAVGLNPKRYRRDESRFRILEELLLTTQAFEIHRMLSGLVKKTLPSCTFSSGWRSRFKKRRNISLESARDPHCPVDQDEWRSSVKKHLSRFESKDVYTCGVTSMYLDMLPPQVFGGPCQGPSADGTGTLNASILLCCNASGTVMTQPHVLVRCSHEDFQAWSNETRFSVVNNVCMKTMTASTFGDWLDSFDKLGRPILMLLDQTTWDILQINSGDLREPNRRDSVPPMGSETSFPNITFVRPRSKAKALAPLAIGLVKEFKHNYFRYYLEERMKDRTNTWKPNANGYMDMINRAWEGIQKSTVHRCLEEVTRDRDDCDDAALKEAVMKAYPKAPDYVQQYYLTQDDDIGPSIHLRTTLGKMQYSEDYKSCFGPYNPGQPRFYDGDGMRYRWRAIVTSPDLSETTED</sequence>
<dbReference type="EMBL" id="JAAAHW010003424">
    <property type="protein sequence ID" value="KAF9984006.1"/>
    <property type="molecule type" value="Genomic_DNA"/>
</dbReference>
<organism evidence="3 4">
    <name type="scientific">Modicella reniformis</name>
    <dbReference type="NCBI Taxonomy" id="1440133"/>
    <lineage>
        <taxon>Eukaryota</taxon>
        <taxon>Fungi</taxon>
        <taxon>Fungi incertae sedis</taxon>
        <taxon>Mucoromycota</taxon>
        <taxon>Mortierellomycotina</taxon>
        <taxon>Mortierellomycetes</taxon>
        <taxon>Mortierellales</taxon>
        <taxon>Mortierellaceae</taxon>
        <taxon>Modicella</taxon>
    </lineage>
</organism>
<dbReference type="InterPro" id="IPR004875">
    <property type="entry name" value="DDE_SF_endonuclease_dom"/>
</dbReference>
<dbReference type="PANTHER" id="PTHR19303:SF73">
    <property type="entry name" value="PROTEIN PDC2"/>
    <property type="match status" value="1"/>
</dbReference>
<dbReference type="Proteomes" id="UP000749646">
    <property type="component" value="Unassembled WGS sequence"/>
</dbReference>
<dbReference type="AlphaFoldDB" id="A0A9P6MA55"/>
<evidence type="ECO:0000313" key="4">
    <source>
        <dbReference type="Proteomes" id="UP000749646"/>
    </source>
</evidence>
<evidence type="ECO:0000259" key="1">
    <source>
        <dbReference type="Pfam" id="PF03184"/>
    </source>
</evidence>
<feature type="domain" description="HTH psq-type" evidence="2">
    <location>
        <begin position="92"/>
        <end position="135"/>
    </location>
</feature>
<feature type="domain" description="DDE-1" evidence="1">
    <location>
        <begin position="269"/>
        <end position="444"/>
    </location>
</feature>
<name>A0A9P6MA55_9FUNG</name>
<keyword evidence="4" id="KW-1185">Reference proteome</keyword>
<evidence type="ECO:0000313" key="3">
    <source>
        <dbReference type="EMBL" id="KAF9984006.1"/>
    </source>
</evidence>
<comment type="caution">
    <text evidence="3">The sequence shown here is derived from an EMBL/GenBank/DDBJ whole genome shotgun (WGS) entry which is preliminary data.</text>
</comment>
<dbReference type="OrthoDB" id="2443471at2759"/>
<dbReference type="InterPro" id="IPR007889">
    <property type="entry name" value="HTH_Psq"/>
</dbReference>
<dbReference type="Pfam" id="PF03184">
    <property type="entry name" value="DDE_1"/>
    <property type="match status" value="1"/>
</dbReference>
<dbReference type="PANTHER" id="PTHR19303">
    <property type="entry name" value="TRANSPOSON"/>
    <property type="match status" value="1"/>
</dbReference>
<evidence type="ECO:0000259" key="2">
    <source>
        <dbReference type="Pfam" id="PF04218"/>
    </source>
</evidence>
<proteinExistence type="predicted"/>
<accession>A0A9P6MA55</accession>
<dbReference type="Gene3D" id="1.10.10.60">
    <property type="entry name" value="Homeodomain-like"/>
    <property type="match status" value="1"/>
</dbReference>
<dbReference type="GO" id="GO:0005634">
    <property type="term" value="C:nucleus"/>
    <property type="evidence" value="ECO:0007669"/>
    <property type="project" value="TreeGrafter"/>
</dbReference>
<dbReference type="SUPFAM" id="SSF46689">
    <property type="entry name" value="Homeodomain-like"/>
    <property type="match status" value="1"/>
</dbReference>
<dbReference type="Pfam" id="PF04218">
    <property type="entry name" value="CENP-B_N"/>
    <property type="match status" value="1"/>
</dbReference>
<gene>
    <name evidence="3" type="primary">TIGD6_1</name>
    <name evidence="3" type="ORF">BGZ65_001147</name>
</gene>
<dbReference type="InterPro" id="IPR050863">
    <property type="entry name" value="CenT-Element_Derived"/>
</dbReference>
<protein>
    <submittedName>
        <fullName evidence="3">Tigger transposable element-derived protein 6</fullName>
    </submittedName>
</protein>
<dbReference type="GO" id="GO:0003677">
    <property type="term" value="F:DNA binding"/>
    <property type="evidence" value="ECO:0007669"/>
    <property type="project" value="InterPro"/>
</dbReference>